<keyword evidence="3" id="KW-1185">Reference proteome</keyword>
<protein>
    <submittedName>
        <fullName evidence="2">Uncharacterized protein</fullName>
    </submittedName>
</protein>
<dbReference type="EMBL" id="OZ004256">
    <property type="protein sequence ID" value="CAK7903890.1"/>
    <property type="molecule type" value="Genomic_DNA"/>
</dbReference>
<gene>
    <name evidence="2" type="ORF">CAAN4_D06810</name>
</gene>
<evidence type="ECO:0000313" key="3">
    <source>
        <dbReference type="Proteomes" id="UP001497600"/>
    </source>
</evidence>
<organism evidence="2 3">
    <name type="scientific">[Candida] anglica</name>
    <dbReference type="NCBI Taxonomy" id="148631"/>
    <lineage>
        <taxon>Eukaryota</taxon>
        <taxon>Fungi</taxon>
        <taxon>Dikarya</taxon>
        <taxon>Ascomycota</taxon>
        <taxon>Saccharomycotina</taxon>
        <taxon>Pichiomycetes</taxon>
        <taxon>Debaryomycetaceae</taxon>
        <taxon>Kurtzmaniella</taxon>
    </lineage>
</organism>
<evidence type="ECO:0000256" key="1">
    <source>
        <dbReference type="SAM" id="Phobius"/>
    </source>
</evidence>
<reference evidence="2 3" key="1">
    <citation type="submission" date="2024-01" db="EMBL/GenBank/DDBJ databases">
        <authorList>
            <consortium name="Genoscope - CEA"/>
            <person name="William W."/>
        </authorList>
    </citation>
    <scope>NUCLEOTIDE SEQUENCE [LARGE SCALE GENOMIC DNA]</scope>
    <source>
        <strain evidence="2 3">29B2s-10</strain>
    </source>
</reference>
<keyword evidence="1" id="KW-0472">Membrane</keyword>
<feature type="transmembrane region" description="Helical" evidence="1">
    <location>
        <begin position="27"/>
        <end position="48"/>
    </location>
</feature>
<keyword evidence="1" id="KW-0812">Transmembrane</keyword>
<name>A0ABP0EAR1_9ASCO</name>
<accession>A0ABP0EAR1</accession>
<proteinExistence type="predicted"/>
<sequence>MANSIQHMYQAYYHHFPHYMLTKTESVMLHFFLISFFLFVGYGLFSYVPGQLIFVGSRGYYYLYGSEQV</sequence>
<keyword evidence="1" id="KW-1133">Transmembrane helix</keyword>
<evidence type="ECO:0000313" key="2">
    <source>
        <dbReference type="EMBL" id="CAK7903890.1"/>
    </source>
</evidence>
<dbReference type="Proteomes" id="UP001497600">
    <property type="component" value="Chromosome D"/>
</dbReference>